<dbReference type="PROSITE" id="PS50092">
    <property type="entry name" value="TSP1"/>
    <property type="match status" value="6"/>
</dbReference>
<proteinExistence type="predicted"/>
<keyword evidence="2" id="KW-1015">Disulfide bond</keyword>
<dbReference type="InterPro" id="IPR052065">
    <property type="entry name" value="Compl_asym_regulator"/>
</dbReference>
<evidence type="ECO:0000256" key="2">
    <source>
        <dbReference type="ARBA" id="ARBA00023157"/>
    </source>
</evidence>
<keyword evidence="4" id="KW-1185">Reference proteome</keyword>
<gene>
    <name evidence="3" type="ORF">GSOID_T00007420001</name>
</gene>
<dbReference type="InterPro" id="IPR000884">
    <property type="entry name" value="TSP1_rpt"/>
</dbReference>
<dbReference type="Pfam" id="PF00090">
    <property type="entry name" value="TSP_1"/>
    <property type="match status" value="6"/>
</dbReference>
<protein>
    <recommendedName>
        <fullName evidence="5">Hemicentin-1</fullName>
    </recommendedName>
</protein>
<evidence type="ECO:0000256" key="1">
    <source>
        <dbReference type="ARBA" id="ARBA00022737"/>
    </source>
</evidence>
<evidence type="ECO:0000313" key="4">
    <source>
        <dbReference type="Proteomes" id="UP000001307"/>
    </source>
</evidence>
<dbReference type="Proteomes" id="UP000001307">
    <property type="component" value="Unassembled WGS sequence"/>
</dbReference>
<dbReference type="SUPFAM" id="SSF82895">
    <property type="entry name" value="TSP-1 type 1 repeat"/>
    <property type="match status" value="6"/>
</dbReference>
<dbReference type="Gene3D" id="2.20.100.10">
    <property type="entry name" value="Thrombospondin type-1 (TSP1) repeat"/>
    <property type="match status" value="6"/>
</dbReference>
<evidence type="ECO:0000313" key="3">
    <source>
        <dbReference type="EMBL" id="CBY14421.1"/>
    </source>
</evidence>
<reference evidence="3" key="1">
    <citation type="journal article" date="2010" name="Science">
        <title>Plasticity of animal genome architecture unmasked by rapid evolution of a pelagic tunicate.</title>
        <authorList>
            <person name="Denoeud F."/>
            <person name="Henriet S."/>
            <person name="Mungpakdee S."/>
            <person name="Aury J.M."/>
            <person name="Da Silva C."/>
            <person name="Brinkmann H."/>
            <person name="Mikhaleva J."/>
            <person name="Olsen L.C."/>
            <person name="Jubin C."/>
            <person name="Canestro C."/>
            <person name="Bouquet J.M."/>
            <person name="Danks G."/>
            <person name="Poulain J."/>
            <person name="Campsteijn C."/>
            <person name="Adamski M."/>
            <person name="Cross I."/>
            <person name="Yadetie F."/>
            <person name="Muffato M."/>
            <person name="Louis A."/>
            <person name="Butcher S."/>
            <person name="Tsagkogeorga G."/>
            <person name="Konrad A."/>
            <person name="Singh S."/>
            <person name="Jensen M.F."/>
            <person name="Cong E.H."/>
            <person name="Eikeseth-Otteraa H."/>
            <person name="Noel B."/>
            <person name="Anthouard V."/>
            <person name="Porcel B.M."/>
            <person name="Kachouri-Lafond R."/>
            <person name="Nishino A."/>
            <person name="Ugolini M."/>
            <person name="Chourrout P."/>
            <person name="Nishida H."/>
            <person name="Aasland R."/>
            <person name="Huzurbazar S."/>
            <person name="Westhof E."/>
            <person name="Delsuc F."/>
            <person name="Lehrach H."/>
            <person name="Reinhardt R."/>
            <person name="Weissenbach J."/>
            <person name="Roy S.W."/>
            <person name="Artiguenave F."/>
            <person name="Postlethwait J.H."/>
            <person name="Manak J.R."/>
            <person name="Thompson E.M."/>
            <person name="Jaillon O."/>
            <person name="Du Pasquier L."/>
            <person name="Boudinot P."/>
            <person name="Liberles D.A."/>
            <person name="Volff J.N."/>
            <person name="Philippe H."/>
            <person name="Lenhard B."/>
            <person name="Roest Crollius H."/>
            <person name="Wincker P."/>
            <person name="Chourrout D."/>
        </authorList>
    </citation>
    <scope>NUCLEOTIDE SEQUENCE [LARGE SCALE GENOMIC DNA]</scope>
</reference>
<dbReference type="InParanoid" id="E4XXM7"/>
<organism evidence="3">
    <name type="scientific">Oikopleura dioica</name>
    <name type="common">Tunicate</name>
    <dbReference type="NCBI Taxonomy" id="34765"/>
    <lineage>
        <taxon>Eukaryota</taxon>
        <taxon>Metazoa</taxon>
        <taxon>Chordata</taxon>
        <taxon>Tunicata</taxon>
        <taxon>Appendicularia</taxon>
        <taxon>Copelata</taxon>
        <taxon>Oikopleuridae</taxon>
        <taxon>Oikopleura</taxon>
    </lineage>
</organism>
<dbReference type="OrthoDB" id="5917978at2759"/>
<keyword evidence="1" id="KW-0677">Repeat</keyword>
<dbReference type="EMBL" id="FN653284">
    <property type="protein sequence ID" value="CBY14421.1"/>
    <property type="molecule type" value="Genomic_DNA"/>
</dbReference>
<dbReference type="PANTHER" id="PTHR22906">
    <property type="entry name" value="PROPERDIN"/>
    <property type="match status" value="1"/>
</dbReference>
<dbReference type="InterPro" id="IPR036383">
    <property type="entry name" value="TSP1_rpt_sf"/>
</dbReference>
<dbReference type="AlphaFoldDB" id="E4XXM7"/>
<dbReference type="SMART" id="SM00209">
    <property type="entry name" value="TSP1"/>
    <property type="match status" value="7"/>
</dbReference>
<name>E4XXM7_OIKDI</name>
<accession>E4XXM7</accession>
<evidence type="ECO:0008006" key="5">
    <source>
        <dbReference type="Google" id="ProtNLM"/>
    </source>
</evidence>
<sequence length="423" mass="46065">MTSSLIADSNSANAKYDENSRRISCRNAVNGQGRYRNRARSRKCFGGICVGDTEQKEQCMDSKCPSWAIWSDWSAYQTRDRSCLYSTSSKSCEGKSSEFQDCAIAPCPFWAQWADWTPCSATCDGGRRRQSRGCMHGPGCEGGSSKAFKIEQCNTDSCSNWSKWSEFYSCSQSCGGGVQKRYRSCEGGDDCDGKSMESNSCNENSCPSWSDYSNWSSCSASCGEGVKLKQRTCENGDDCFGESSISANCNLGPCPEWQAWSKFSACSKSCGGGVSTRSRKCADGVESVDCLGPAEEQIACNEDKCSEWTKWTEYSSCSVSCGGGSRTATRICQNGDSCEGRSERNQPCGENACPTWSSWTAFGECSVTCGLGEKVRGRTCKHGDDCSGSKIETAYCELAKCGPVYSEWTAWSKLGDTNFFLLL</sequence>